<feature type="transmembrane region" description="Helical" evidence="4">
    <location>
        <begin position="92"/>
        <end position="113"/>
    </location>
</feature>
<evidence type="ECO:0008006" key="6">
    <source>
        <dbReference type="Google" id="ProtNLM"/>
    </source>
</evidence>
<evidence type="ECO:0000256" key="1">
    <source>
        <dbReference type="ARBA" id="ARBA00004370"/>
    </source>
</evidence>
<evidence type="ECO:0000256" key="4">
    <source>
        <dbReference type="SAM" id="Phobius"/>
    </source>
</evidence>
<name>A0AAU8IRH0_9ACTN</name>
<accession>A0AAU8IRH0</accession>
<keyword evidence="2 4" id="KW-0472">Membrane</keyword>
<feature type="compositionally biased region" description="Basic and acidic residues" evidence="3">
    <location>
        <begin position="67"/>
        <end position="83"/>
    </location>
</feature>
<evidence type="ECO:0000256" key="2">
    <source>
        <dbReference type="ARBA" id="ARBA00023136"/>
    </source>
</evidence>
<dbReference type="GO" id="GO:0016020">
    <property type="term" value="C:membrane"/>
    <property type="evidence" value="ECO:0007669"/>
    <property type="project" value="UniProtKB-SubCell"/>
</dbReference>
<evidence type="ECO:0000256" key="3">
    <source>
        <dbReference type="SAM" id="MobiDB-lite"/>
    </source>
</evidence>
<keyword evidence="4" id="KW-0812">Transmembrane</keyword>
<dbReference type="PANTHER" id="PTHR37042:SF4">
    <property type="entry name" value="OUTER MEMBRANE PROTEIN RV1973"/>
    <property type="match status" value="1"/>
</dbReference>
<protein>
    <recommendedName>
        <fullName evidence="6">Mce-associated membrane protein</fullName>
    </recommendedName>
</protein>
<comment type="subcellular location">
    <subcellularLocation>
        <location evidence="1">Membrane</location>
    </subcellularLocation>
</comment>
<proteinExistence type="predicted"/>
<gene>
    <name evidence="5" type="ORF">ABII15_12125</name>
</gene>
<feature type="region of interest" description="Disordered" evidence="3">
    <location>
        <begin position="1"/>
        <end position="84"/>
    </location>
</feature>
<reference evidence="5" key="1">
    <citation type="submission" date="2024-06" db="EMBL/GenBank/DDBJ databases">
        <title>Streptomyces sp. strain HUAS MG91 genome sequences.</title>
        <authorList>
            <person name="Mo P."/>
        </authorList>
    </citation>
    <scope>NUCLEOTIDE SEQUENCE</scope>
    <source>
        <strain evidence="5">HUAS MG91</strain>
    </source>
</reference>
<dbReference type="PANTHER" id="PTHR37042">
    <property type="entry name" value="OUTER MEMBRANE PROTEIN RV1973"/>
    <property type="match status" value="1"/>
</dbReference>
<dbReference type="EMBL" id="CP159534">
    <property type="protein sequence ID" value="XCJ70676.1"/>
    <property type="molecule type" value="Genomic_DNA"/>
</dbReference>
<evidence type="ECO:0000313" key="5">
    <source>
        <dbReference type="EMBL" id="XCJ70676.1"/>
    </source>
</evidence>
<dbReference type="RefSeq" id="WP_353942315.1">
    <property type="nucleotide sequence ID" value="NZ_CP159534.1"/>
</dbReference>
<sequence>MTHDVEVDAPEEAPGTEGRLAHPAAQGGRLPKAWWRPRKGRGELREQPAAGARPEDEPEADGAQGRGELRDQPTTEAHPETEAGPRGGRIQIIVAAVVAGVLVVTGAVLFYLAHDLRTEPATRNQALTDADATNRVNGDISSALAKIFSYTPDGTNATARTADEVLTGKAAKQYAELFTQVQKNAPAQKVTLTTDAVRVGTVSLRGDTAHLLVFLDQSTRRGDKKAVTSAAQLSVTARLHNDVWQIVDIKAR</sequence>
<keyword evidence="4" id="KW-1133">Transmembrane helix</keyword>
<dbReference type="KEGG" id="stac:ABII15_12125"/>
<organism evidence="5">
    <name type="scientific">Streptomyces tabacisoli</name>
    <dbReference type="NCBI Taxonomy" id="3156398"/>
    <lineage>
        <taxon>Bacteria</taxon>
        <taxon>Bacillati</taxon>
        <taxon>Actinomycetota</taxon>
        <taxon>Actinomycetes</taxon>
        <taxon>Kitasatosporales</taxon>
        <taxon>Streptomycetaceae</taxon>
        <taxon>Streptomyces</taxon>
    </lineage>
</organism>
<dbReference type="AlphaFoldDB" id="A0AAU8IRH0"/>